<proteinExistence type="predicted"/>
<dbReference type="PANTHER" id="PTHR16861">
    <property type="entry name" value="GLYCOPROTEIN 38"/>
    <property type="match status" value="1"/>
</dbReference>
<evidence type="ECO:0000256" key="2">
    <source>
        <dbReference type="SAM" id="Phobius"/>
    </source>
</evidence>
<feature type="chain" id="PRO_5041229787" evidence="3">
    <location>
        <begin position="16"/>
        <end position="403"/>
    </location>
</feature>
<dbReference type="PANTHER" id="PTHR16861:SF4">
    <property type="entry name" value="SH3 DOMAIN PROTEIN (AFU_ORTHOLOGUE AFUA_1G13610)"/>
    <property type="match status" value="1"/>
</dbReference>
<dbReference type="AlphaFoldDB" id="A0AA39R170"/>
<feature type="compositionally biased region" description="Low complexity" evidence="1">
    <location>
        <begin position="346"/>
        <end position="357"/>
    </location>
</feature>
<name>A0AA39R170_9LECA</name>
<comment type="caution">
    <text evidence="4">The sequence shown here is derived from an EMBL/GenBank/DDBJ whole genome shotgun (WGS) entry which is preliminary data.</text>
</comment>
<keyword evidence="2" id="KW-0812">Transmembrane</keyword>
<organism evidence="4 5">
    <name type="scientific">Cladonia borealis</name>
    <dbReference type="NCBI Taxonomy" id="184061"/>
    <lineage>
        <taxon>Eukaryota</taxon>
        <taxon>Fungi</taxon>
        <taxon>Dikarya</taxon>
        <taxon>Ascomycota</taxon>
        <taxon>Pezizomycotina</taxon>
        <taxon>Lecanoromycetes</taxon>
        <taxon>OSLEUM clade</taxon>
        <taxon>Lecanoromycetidae</taxon>
        <taxon>Lecanorales</taxon>
        <taxon>Lecanorineae</taxon>
        <taxon>Cladoniaceae</taxon>
        <taxon>Cladonia</taxon>
    </lineage>
</organism>
<keyword evidence="5" id="KW-1185">Reference proteome</keyword>
<keyword evidence="2" id="KW-0472">Membrane</keyword>
<evidence type="ECO:0000256" key="1">
    <source>
        <dbReference type="SAM" id="MobiDB-lite"/>
    </source>
</evidence>
<feature type="transmembrane region" description="Helical" evidence="2">
    <location>
        <begin position="313"/>
        <end position="336"/>
    </location>
</feature>
<gene>
    <name evidence="4" type="ORF">JMJ35_005039</name>
</gene>
<feature type="compositionally biased region" description="Gly residues" evidence="1">
    <location>
        <begin position="391"/>
        <end position="403"/>
    </location>
</feature>
<keyword evidence="2" id="KW-1133">Transmembrane helix</keyword>
<evidence type="ECO:0000313" key="5">
    <source>
        <dbReference type="Proteomes" id="UP001166286"/>
    </source>
</evidence>
<feature type="region of interest" description="Disordered" evidence="1">
    <location>
        <begin position="341"/>
        <end position="403"/>
    </location>
</feature>
<reference evidence="4" key="1">
    <citation type="submission" date="2023-03" db="EMBL/GenBank/DDBJ databases">
        <title>Complete genome of Cladonia borealis.</title>
        <authorList>
            <person name="Park H."/>
        </authorList>
    </citation>
    <scope>NUCLEOTIDE SEQUENCE</scope>
    <source>
        <strain evidence="4">ANT050790</strain>
    </source>
</reference>
<evidence type="ECO:0000313" key="4">
    <source>
        <dbReference type="EMBL" id="KAK0513022.1"/>
    </source>
</evidence>
<dbReference type="Proteomes" id="UP001166286">
    <property type="component" value="Unassembled WGS sequence"/>
</dbReference>
<evidence type="ECO:0000256" key="3">
    <source>
        <dbReference type="SAM" id="SignalP"/>
    </source>
</evidence>
<keyword evidence="3" id="KW-0732">Signal</keyword>
<sequence length="403" mass="42255">MLFIIFAFYFAVSLAQRPSNASTCDYYAQALYGANNSQTQYDLVQHIVSLAFAGAPPGTTNSNASAVTGILNPGVFLYQGANLSVDLQPWFNGSIDSTNLNNQAVGIDWLDGGGLDPLYAYLNGTTETVQLTNTTNQYRLFTHFYQAFSHIFGCSDPPHPPPSSSTTPSNLAYIHKYMDLNYTDLGHFIDQFAKSTTTYGFSLGDTQTLSNDLNSEYNVRCAPPVTLNPKQGQVLLSLCQDPTCPLAFPNADCAAYVNLSASGVPGAASSGSPSATPTEFKFSTISASATSSPSPSSSSSTTTSSSPPLSPGAIAGIAIGGAAVLLFALVAIIVLFRKRRSPPPSQQQQPFTPAPSSMYGGTTSYEIREFYEPDGESGDDESDVATSSPGAGRGGGPGCCGDG</sequence>
<feature type="signal peptide" evidence="3">
    <location>
        <begin position="1"/>
        <end position="15"/>
    </location>
</feature>
<feature type="region of interest" description="Disordered" evidence="1">
    <location>
        <begin position="286"/>
        <end position="308"/>
    </location>
</feature>
<dbReference type="EMBL" id="JAFEKC020000009">
    <property type="protein sequence ID" value="KAK0513022.1"/>
    <property type="molecule type" value="Genomic_DNA"/>
</dbReference>
<feature type="compositionally biased region" description="Acidic residues" evidence="1">
    <location>
        <begin position="372"/>
        <end position="383"/>
    </location>
</feature>
<accession>A0AA39R170</accession>
<protein>
    <submittedName>
        <fullName evidence="4">Uncharacterized protein</fullName>
    </submittedName>
</protein>